<keyword evidence="2" id="KW-1185">Reference proteome</keyword>
<accession>A0A9N9F098</accession>
<gene>
    <name evidence="1" type="ORF">ALEPTO_LOCUS3498</name>
</gene>
<evidence type="ECO:0000313" key="1">
    <source>
        <dbReference type="EMBL" id="CAG8501317.1"/>
    </source>
</evidence>
<organism evidence="1 2">
    <name type="scientific">Ambispora leptoticha</name>
    <dbReference type="NCBI Taxonomy" id="144679"/>
    <lineage>
        <taxon>Eukaryota</taxon>
        <taxon>Fungi</taxon>
        <taxon>Fungi incertae sedis</taxon>
        <taxon>Mucoromycota</taxon>
        <taxon>Glomeromycotina</taxon>
        <taxon>Glomeromycetes</taxon>
        <taxon>Archaeosporales</taxon>
        <taxon>Ambisporaceae</taxon>
        <taxon>Ambispora</taxon>
    </lineage>
</organism>
<sequence>MKFTIASQYTLETYYYENTTKMGVFQPDSINNNSIKKIVGVWGLSFIAPEILKENKYFAKSESVMAGDQYSTLRRIQSKKNISKTARETNDYGGNELMIFVAI</sequence>
<protein>
    <submittedName>
        <fullName evidence="1">14395_t:CDS:1</fullName>
    </submittedName>
</protein>
<evidence type="ECO:0000313" key="2">
    <source>
        <dbReference type="Proteomes" id="UP000789508"/>
    </source>
</evidence>
<comment type="caution">
    <text evidence="1">The sequence shown here is derived from an EMBL/GenBank/DDBJ whole genome shotgun (WGS) entry which is preliminary data.</text>
</comment>
<proteinExistence type="predicted"/>
<dbReference type="EMBL" id="CAJVPS010000654">
    <property type="protein sequence ID" value="CAG8501317.1"/>
    <property type="molecule type" value="Genomic_DNA"/>
</dbReference>
<reference evidence="1" key="1">
    <citation type="submission" date="2021-06" db="EMBL/GenBank/DDBJ databases">
        <authorList>
            <person name="Kallberg Y."/>
            <person name="Tangrot J."/>
            <person name="Rosling A."/>
        </authorList>
    </citation>
    <scope>NUCLEOTIDE SEQUENCE</scope>
    <source>
        <strain evidence="1">FL130A</strain>
    </source>
</reference>
<dbReference type="Proteomes" id="UP000789508">
    <property type="component" value="Unassembled WGS sequence"/>
</dbReference>
<name>A0A9N9F098_9GLOM</name>
<dbReference type="AlphaFoldDB" id="A0A9N9F098"/>